<dbReference type="InterPro" id="IPR008670">
    <property type="entry name" value="CoA_reduct_LuxC"/>
</dbReference>
<dbReference type="OrthoDB" id="5298740at2"/>
<dbReference type="GO" id="GO:0008218">
    <property type="term" value="P:bioluminescence"/>
    <property type="evidence" value="ECO:0007669"/>
    <property type="project" value="InterPro"/>
</dbReference>
<keyword evidence="3" id="KW-1185">Reference proteome</keyword>
<gene>
    <name evidence="2" type="ORF">CS062_01085</name>
</gene>
<dbReference type="RefSeq" id="WP_099859631.1">
    <property type="nucleotide sequence ID" value="NZ_PEOG01000005.1"/>
</dbReference>
<reference evidence="2 3" key="1">
    <citation type="submission" date="2017-11" db="EMBL/GenBank/DDBJ databases">
        <title>Draft genome sequence of Mitsuaria sp. HWN-4.</title>
        <authorList>
            <person name="Gundlapally S.R."/>
        </authorList>
    </citation>
    <scope>NUCLEOTIDE SEQUENCE [LARGE SCALE GENOMIC DNA]</scope>
    <source>
        <strain evidence="2 3">HWN-4</strain>
    </source>
</reference>
<evidence type="ECO:0000256" key="1">
    <source>
        <dbReference type="ARBA" id="ARBA00022857"/>
    </source>
</evidence>
<dbReference type="AlphaFoldDB" id="A0A2G9CFD7"/>
<protein>
    <recommendedName>
        <fullName evidence="4">Long-chain-fatty-acyl-CoA reductase</fullName>
    </recommendedName>
</protein>
<dbReference type="EMBL" id="PEOG01000005">
    <property type="protein sequence ID" value="PIM55158.1"/>
    <property type="molecule type" value="Genomic_DNA"/>
</dbReference>
<dbReference type="Proteomes" id="UP000231501">
    <property type="component" value="Unassembled WGS sequence"/>
</dbReference>
<dbReference type="InterPro" id="IPR016161">
    <property type="entry name" value="Ald_DH/histidinol_DH"/>
</dbReference>
<dbReference type="GO" id="GO:0003995">
    <property type="term" value="F:acyl-CoA dehydrogenase activity"/>
    <property type="evidence" value="ECO:0007669"/>
    <property type="project" value="InterPro"/>
</dbReference>
<keyword evidence="1" id="KW-0521">NADP</keyword>
<evidence type="ECO:0000313" key="2">
    <source>
        <dbReference type="EMBL" id="PIM55158.1"/>
    </source>
</evidence>
<evidence type="ECO:0000313" key="3">
    <source>
        <dbReference type="Proteomes" id="UP000231501"/>
    </source>
</evidence>
<name>A0A2G9CFD7_9BURK</name>
<organism evidence="2 3">
    <name type="scientific">Roseateles chitinivorans</name>
    <dbReference type="NCBI Taxonomy" id="2917965"/>
    <lineage>
        <taxon>Bacteria</taxon>
        <taxon>Pseudomonadati</taxon>
        <taxon>Pseudomonadota</taxon>
        <taxon>Betaproteobacteria</taxon>
        <taxon>Burkholderiales</taxon>
        <taxon>Sphaerotilaceae</taxon>
        <taxon>Roseateles</taxon>
    </lineage>
</organism>
<evidence type="ECO:0008006" key="4">
    <source>
        <dbReference type="Google" id="ProtNLM"/>
    </source>
</evidence>
<accession>A0A2G9CFD7</accession>
<comment type="caution">
    <text evidence="2">The sequence shown here is derived from an EMBL/GenBank/DDBJ whole genome shotgun (WGS) entry which is preliminary data.</text>
</comment>
<sequence length="414" mass="45857">MNIRYILGASDGAPIAQVLSVLRSQPAWRPFDERAVAFVRRFSQKLLTSAGIRRHPELAALGHWFRGANLQTLISRYVLESPEQLKLGRGLAFHLAPSNVDSVFMYSWLLSLLSGNVNLVRVSQKSSAPLDFLVDALAQTLAEDVGAPVRARIVLLTYPHDEQLTRTISESCLIRVVWGGDATVRALRTIPLRPTAIEVCFPDRFSACAIRASAVLEADDASLRQMAAAFYNDAFWFAQQACSSPRLVAWIGDESTIDTAAERFWSALHVELARRQPENSEAMNMARVAASFEYAAAELARPAMSGEFRSAHPMRLRLEAVLDESAKALHCGNGLFLETRFPRLVELAPQLSDKEQTLAVYGFTREELVDLALVLPPRAVDRFAKFGEALSFAPVWDGQDLITTFSRNVLLPTS</sequence>
<dbReference type="SUPFAM" id="SSF53720">
    <property type="entry name" value="ALDH-like"/>
    <property type="match status" value="1"/>
</dbReference>
<proteinExistence type="predicted"/>
<dbReference type="Pfam" id="PF05893">
    <property type="entry name" value="LuxC"/>
    <property type="match status" value="1"/>
</dbReference>